<reference evidence="8 9" key="1">
    <citation type="submission" date="2019-09" db="EMBL/GenBank/DDBJ databases">
        <title>Bird 10,000 Genomes (B10K) Project - Family phase.</title>
        <authorList>
            <person name="Zhang G."/>
        </authorList>
    </citation>
    <scope>NUCLEOTIDE SEQUENCE [LARGE SCALE GENOMIC DNA]</scope>
    <source>
        <strain evidence="8">B10K-DU-012-45</strain>
    </source>
</reference>
<keyword evidence="2" id="KW-0677">Repeat</keyword>
<name>A0A7L3C2Y6_PELUR</name>
<dbReference type="SMART" id="SM00355">
    <property type="entry name" value="ZnF_C2H2"/>
    <property type="match status" value="1"/>
</dbReference>
<evidence type="ECO:0000313" key="8">
    <source>
        <dbReference type="EMBL" id="NXT37927.1"/>
    </source>
</evidence>
<organism evidence="8 9">
    <name type="scientific">Pelecanoides urinatrix</name>
    <name type="common">Common diving petrel</name>
    <name type="synonym">Procellaria urinatrix</name>
    <dbReference type="NCBI Taxonomy" id="37079"/>
    <lineage>
        <taxon>Eukaryota</taxon>
        <taxon>Metazoa</taxon>
        <taxon>Chordata</taxon>
        <taxon>Craniata</taxon>
        <taxon>Vertebrata</taxon>
        <taxon>Euteleostomi</taxon>
        <taxon>Archelosauria</taxon>
        <taxon>Archosauria</taxon>
        <taxon>Dinosauria</taxon>
        <taxon>Saurischia</taxon>
        <taxon>Theropoda</taxon>
        <taxon>Coelurosauria</taxon>
        <taxon>Aves</taxon>
        <taxon>Neognathae</taxon>
        <taxon>Neoaves</taxon>
        <taxon>Aequornithes</taxon>
        <taxon>Procellariiformes</taxon>
        <taxon>Procellariidae</taxon>
        <taxon>Pelecanoides</taxon>
    </lineage>
</organism>
<comment type="caution">
    <text evidence="8">The sequence shown here is derived from an EMBL/GenBank/DDBJ whole genome shotgun (WGS) entry which is preliminary data.</text>
</comment>
<dbReference type="FunFam" id="3.30.160.60:FF:000100">
    <property type="entry name" value="Zinc finger 45-like"/>
    <property type="match status" value="1"/>
</dbReference>
<dbReference type="GO" id="GO:0000978">
    <property type="term" value="F:RNA polymerase II cis-regulatory region sequence-specific DNA binding"/>
    <property type="evidence" value="ECO:0007669"/>
    <property type="project" value="TreeGrafter"/>
</dbReference>
<dbReference type="FunFam" id="3.30.160.60:FF:000065">
    <property type="entry name" value="B-cell CLL/lymphoma 6, member B"/>
    <property type="match status" value="1"/>
</dbReference>
<dbReference type="GO" id="GO:0000981">
    <property type="term" value="F:DNA-binding transcription factor activity, RNA polymerase II-specific"/>
    <property type="evidence" value="ECO:0007669"/>
    <property type="project" value="TreeGrafter"/>
</dbReference>
<dbReference type="EMBL" id="VZTQ01007909">
    <property type="protein sequence ID" value="NXT37927.1"/>
    <property type="molecule type" value="Genomic_DNA"/>
</dbReference>
<evidence type="ECO:0000256" key="4">
    <source>
        <dbReference type="ARBA" id="ARBA00022833"/>
    </source>
</evidence>
<dbReference type="PROSITE" id="PS00028">
    <property type="entry name" value="ZINC_FINGER_C2H2_1"/>
    <property type="match status" value="1"/>
</dbReference>
<dbReference type="Gene3D" id="3.30.160.60">
    <property type="entry name" value="Classic Zinc Finger"/>
    <property type="match status" value="2"/>
</dbReference>
<evidence type="ECO:0000256" key="1">
    <source>
        <dbReference type="ARBA" id="ARBA00022723"/>
    </source>
</evidence>
<protein>
    <submittedName>
        <fullName evidence="8">ZN746 protein</fullName>
    </submittedName>
</protein>
<dbReference type="AlphaFoldDB" id="A0A7L3C2Y6"/>
<dbReference type="Pfam" id="PF00096">
    <property type="entry name" value="zf-C2H2"/>
    <property type="match status" value="1"/>
</dbReference>
<dbReference type="Proteomes" id="UP000555367">
    <property type="component" value="Unassembled WGS sequence"/>
</dbReference>
<keyword evidence="3 6" id="KW-0863">Zinc-finger</keyword>
<sequence length="65" mass="7479">LITHQWVHTGETPFQGGQCSKSFSQRANLNQLTHTRRGPFICSDCGQSYTTIGHFKKHQRNHLKK</sequence>
<dbReference type="GO" id="GO:0008270">
    <property type="term" value="F:zinc ion binding"/>
    <property type="evidence" value="ECO:0007669"/>
    <property type="project" value="UniProtKB-KW"/>
</dbReference>
<keyword evidence="1" id="KW-0479">Metal-binding</keyword>
<keyword evidence="4" id="KW-0862">Zinc</keyword>
<feature type="non-terminal residue" evidence="8">
    <location>
        <position position="1"/>
    </location>
</feature>
<keyword evidence="5" id="KW-0539">Nucleus</keyword>
<proteinExistence type="predicted"/>
<accession>A0A7L3C2Y6</accession>
<dbReference type="InterPro" id="IPR013087">
    <property type="entry name" value="Znf_C2H2_type"/>
</dbReference>
<dbReference type="PANTHER" id="PTHR23235:SF142">
    <property type="entry name" value="ZINC FINGER PROTEIN 384"/>
    <property type="match status" value="1"/>
</dbReference>
<evidence type="ECO:0000256" key="2">
    <source>
        <dbReference type="ARBA" id="ARBA00022737"/>
    </source>
</evidence>
<dbReference type="PROSITE" id="PS50157">
    <property type="entry name" value="ZINC_FINGER_C2H2_2"/>
    <property type="match status" value="1"/>
</dbReference>
<dbReference type="SUPFAM" id="SSF57667">
    <property type="entry name" value="beta-beta-alpha zinc fingers"/>
    <property type="match status" value="2"/>
</dbReference>
<keyword evidence="9" id="KW-1185">Reference proteome</keyword>
<feature type="domain" description="C2H2-type" evidence="7">
    <location>
        <begin position="40"/>
        <end position="65"/>
    </location>
</feature>
<dbReference type="PANTHER" id="PTHR23235">
    <property type="entry name" value="KRUEPPEL-LIKE TRANSCRIPTION FACTOR"/>
    <property type="match status" value="1"/>
</dbReference>
<evidence type="ECO:0000256" key="6">
    <source>
        <dbReference type="PROSITE-ProRule" id="PRU00042"/>
    </source>
</evidence>
<evidence type="ECO:0000256" key="3">
    <source>
        <dbReference type="ARBA" id="ARBA00022771"/>
    </source>
</evidence>
<gene>
    <name evidence="8" type="primary">Znf746</name>
    <name evidence="8" type="ORF">PELURI_R15484</name>
</gene>
<evidence type="ECO:0000313" key="9">
    <source>
        <dbReference type="Proteomes" id="UP000555367"/>
    </source>
</evidence>
<evidence type="ECO:0000259" key="7">
    <source>
        <dbReference type="PROSITE" id="PS50157"/>
    </source>
</evidence>
<evidence type="ECO:0000256" key="5">
    <source>
        <dbReference type="ARBA" id="ARBA00023242"/>
    </source>
</evidence>
<dbReference type="OrthoDB" id="654211at2759"/>
<dbReference type="InterPro" id="IPR036236">
    <property type="entry name" value="Znf_C2H2_sf"/>
</dbReference>
<feature type="non-terminal residue" evidence="8">
    <location>
        <position position="65"/>
    </location>
</feature>